<dbReference type="Pfam" id="PF05036">
    <property type="entry name" value="SPOR"/>
    <property type="match status" value="1"/>
</dbReference>
<keyword evidence="2" id="KW-0812">Transmembrane</keyword>
<dbReference type="PANTHER" id="PTHR38687">
    <property type="entry name" value="CELL DIVISION PROTEIN DEDD-RELATED"/>
    <property type="match status" value="1"/>
</dbReference>
<keyword evidence="2" id="KW-0472">Membrane</keyword>
<dbReference type="Gene3D" id="3.30.70.1070">
    <property type="entry name" value="Sporulation related repeat"/>
    <property type="match status" value="1"/>
</dbReference>
<dbReference type="InterPro" id="IPR007730">
    <property type="entry name" value="SPOR-like_dom"/>
</dbReference>
<name>A0A1G5QYV6_9GAMM</name>
<dbReference type="EMBL" id="FMWD01000013">
    <property type="protein sequence ID" value="SCZ67044.1"/>
    <property type="molecule type" value="Genomic_DNA"/>
</dbReference>
<proteinExistence type="predicted"/>
<evidence type="ECO:0000256" key="1">
    <source>
        <dbReference type="SAM" id="MobiDB-lite"/>
    </source>
</evidence>
<dbReference type="RefSeq" id="WP_092998937.1">
    <property type="nucleotide sequence ID" value="NZ_FMWD01000013.1"/>
</dbReference>
<dbReference type="PROSITE" id="PS51724">
    <property type="entry name" value="SPOR"/>
    <property type="match status" value="1"/>
</dbReference>
<evidence type="ECO:0000256" key="2">
    <source>
        <dbReference type="SAM" id="Phobius"/>
    </source>
</evidence>
<feature type="compositionally biased region" description="Pro residues" evidence="1">
    <location>
        <begin position="60"/>
        <end position="74"/>
    </location>
</feature>
<evidence type="ECO:0000259" key="3">
    <source>
        <dbReference type="PROSITE" id="PS51724"/>
    </source>
</evidence>
<feature type="domain" description="SPOR" evidence="3">
    <location>
        <begin position="109"/>
        <end position="190"/>
    </location>
</feature>
<dbReference type="STRING" id="415747.SAMN03097708_03076"/>
<dbReference type="InterPro" id="IPR036680">
    <property type="entry name" value="SPOR-like_sf"/>
</dbReference>
<accession>A0A1G5QYV6</accession>
<organism evidence="4 5">
    <name type="scientific">Thiohalomonas denitrificans</name>
    <dbReference type="NCBI Taxonomy" id="415747"/>
    <lineage>
        <taxon>Bacteria</taxon>
        <taxon>Pseudomonadati</taxon>
        <taxon>Pseudomonadota</taxon>
        <taxon>Gammaproteobacteria</taxon>
        <taxon>Thiohalomonadales</taxon>
        <taxon>Thiohalomonadaceae</taxon>
        <taxon>Thiohalomonas</taxon>
    </lineage>
</organism>
<dbReference type="OrthoDB" id="8558195at2"/>
<evidence type="ECO:0000313" key="4">
    <source>
        <dbReference type="EMBL" id="SCZ67044.1"/>
    </source>
</evidence>
<dbReference type="SUPFAM" id="SSF110997">
    <property type="entry name" value="Sporulation related repeat"/>
    <property type="match status" value="1"/>
</dbReference>
<sequence length="190" mass="21560">MTRDYARKSRSRAKKKPMVSPWLWMTTTVLIGLFVAFLVYINTDRAVPGGEAGASAPVAKPRPAPVTKQPPPPAVKEKEEGVRFDFYRLLPEYEVMIPEEDLQKPELKETPPGKYLLQAGSFSTADDADTRRAQLALLGLVARVHTVTIDNKDTWHRVQLGPFEDLKKLDQARKLLQNNDIEFLLLKHRK</sequence>
<keyword evidence="2" id="KW-1133">Transmembrane helix</keyword>
<dbReference type="Proteomes" id="UP000199648">
    <property type="component" value="Unassembled WGS sequence"/>
</dbReference>
<keyword evidence="5" id="KW-1185">Reference proteome</keyword>
<feature type="region of interest" description="Disordered" evidence="1">
    <location>
        <begin position="51"/>
        <end position="77"/>
    </location>
</feature>
<dbReference type="InterPro" id="IPR052521">
    <property type="entry name" value="Cell_div_SPOR-domain"/>
</dbReference>
<evidence type="ECO:0000313" key="5">
    <source>
        <dbReference type="Proteomes" id="UP000199648"/>
    </source>
</evidence>
<gene>
    <name evidence="4" type="ORF">SAMN03097708_03076</name>
</gene>
<dbReference type="AlphaFoldDB" id="A0A1G5QYV6"/>
<protein>
    <submittedName>
        <fullName evidence="4">Sporulation related domain-containing protein</fullName>
    </submittedName>
</protein>
<dbReference type="GO" id="GO:0042834">
    <property type="term" value="F:peptidoglycan binding"/>
    <property type="evidence" value="ECO:0007669"/>
    <property type="project" value="InterPro"/>
</dbReference>
<reference evidence="4 5" key="1">
    <citation type="submission" date="2016-10" db="EMBL/GenBank/DDBJ databases">
        <authorList>
            <person name="de Groot N.N."/>
        </authorList>
    </citation>
    <scope>NUCLEOTIDE SEQUENCE [LARGE SCALE GENOMIC DNA]</scope>
    <source>
        <strain evidence="4 5">HLD2</strain>
    </source>
</reference>
<feature type="transmembrane region" description="Helical" evidence="2">
    <location>
        <begin position="21"/>
        <end position="41"/>
    </location>
</feature>